<sequence length="76" mass="7993">MFHQISVYTGLFFILLGFNVGILSGFFGVGGCFILTPLLNILGLPMAHAVGTGLFFAVIVSSFGGIKHYLAGNALI</sequence>
<evidence type="ECO:0000256" key="2">
    <source>
        <dbReference type="ARBA" id="ARBA00022692"/>
    </source>
</evidence>
<name>X1FJ45_9ZZZZ</name>
<keyword evidence="2 5" id="KW-0812">Transmembrane</keyword>
<dbReference type="PANTHER" id="PTHR43701">
    <property type="entry name" value="MEMBRANE TRANSPORTER PROTEIN MJ0441-RELATED"/>
    <property type="match status" value="1"/>
</dbReference>
<organism evidence="6">
    <name type="scientific">marine sediment metagenome</name>
    <dbReference type="NCBI Taxonomy" id="412755"/>
    <lineage>
        <taxon>unclassified sequences</taxon>
        <taxon>metagenomes</taxon>
        <taxon>ecological metagenomes</taxon>
    </lineage>
</organism>
<proteinExistence type="predicted"/>
<dbReference type="EMBL" id="BARU01002541">
    <property type="protein sequence ID" value="GAH29419.1"/>
    <property type="molecule type" value="Genomic_DNA"/>
</dbReference>
<dbReference type="InterPro" id="IPR002781">
    <property type="entry name" value="TM_pro_TauE-like"/>
</dbReference>
<evidence type="ECO:0000313" key="6">
    <source>
        <dbReference type="EMBL" id="GAH29419.1"/>
    </source>
</evidence>
<gene>
    <name evidence="6" type="ORF">S03H2_05951</name>
</gene>
<dbReference type="InterPro" id="IPR051598">
    <property type="entry name" value="TSUP/Inactive_protease-like"/>
</dbReference>
<protein>
    <recommendedName>
        <fullName evidence="7">Membrane transporter protein</fullName>
    </recommendedName>
</protein>
<feature type="transmembrane region" description="Helical" evidence="5">
    <location>
        <begin position="12"/>
        <end position="39"/>
    </location>
</feature>
<reference evidence="6" key="1">
    <citation type="journal article" date="2014" name="Front. Microbiol.">
        <title>High frequency of phylogenetically diverse reductive dehalogenase-homologous genes in deep subseafloor sedimentary metagenomes.</title>
        <authorList>
            <person name="Kawai M."/>
            <person name="Futagami T."/>
            <person name="Toyoda A."/>
            <person name="Takaki Y."/>
            <person name="Nishi S."/>
            <person name="Hori S."/>
            <person name="Arai W."/>
            <person name="Tsubouchi T."/>
            <person name="Morono Y."/>
            <person name="Uchiyama I."/>
            <person name="Ito T."/>
            <person name="Fujiyama A."/>
            <person name="Inagaki F."/>
            <person name="Takami H."/>
        </authorList>
    </citation>
    <scope>NUCLEOTIDE SEQUENCE</scope>
    <source>
        <strain evidence="6">Expedition CK06-06</strain>
    </source>
</reference>
<evidence type="ECO:0008006" key="7">
    <source>
        <dbReference type="Google" id="ProtNLM"/>
    </source>
</evidence>
<evidence type="ECO:0000256" key="5">
    <source>
        <dbReference type="SAM" id="Phobius"/>
    </source>
</evidence>
<evidence type="ECO:0000256" key="4">
    <source>
        <dbReference type="ARBA" id="ARBA00023136"/>
    </source>
</evidence>
<keyword evidence="4 5" id="KW-0472">Membrane</keyword>
<evidence type="ECO:0000256" key="3">
    <source>
        <dbReference type="ARBA" id="ARBA00022989"/>
    </source>
</evidence>
<comment type="caution">
    <text evidence="6">The sequence shown here is derived from an EMBL/GenBank/DDBJ whole genome shotgun (WGS) entry which is preliminary data.</text>
</comment>
<dbReference type="Pfam" id="PF01925">
    <property type="entry name" value="TauE"/>
    <property type="match status" value="1"/>
</dbReference>
<dbReference type="PANTHER" id="PTHR43701:SF2">
    <property type="entry name" value="MEMBRANE TRANSPORTER PROTEIN YJNA-RELATED"/>
    <property type="match status" value="1"/>
</dbReference>
<dbReference type="AlphaFoldDB" id="X1FJ45"/>
<feature type="transmembrane region" description="Helical" evidence="5">
    <location>
        <begin position="45"/>
        <end position="66"/>
    </location>
</feature>
<keyword evidence="3 5" id="KW-1133">Transmembrane helix</keyword>
<evidence type="ECO:0000256" key="1">
    <source>
        <dbReference type="ARBA" id="ARBA00004141"/>
    </source>
</evidence>
<comment type="subcellular location">
    <subcellularLocation>
        <location evidence="1">Membrane</location>
        <topology evidence="1">Multi-pass membrane protein</topology>
    </subcellularLocation>
</comment>
<dbReference type="GO" id="GO:0016020">
    <property type="term" value="C:membrane"/>
    <property type="evidence" value="ECO:0007669"/>
    <property type="project" value="UniProtKB-SubCell"/>
</dbReference>
<accession>X1FJ45</accession>
<feature type="non-terminal residue" evidence="6">
    <location>
        <position position="76"/>
    </location>
</feature>